<sequence>MIQRTTPHTYIAVWRERSGDEFCEETTVGNGARLLAIALATGERRGWALVEVYELDLTDPRAPVARNATAEVLAMVVEHIDRTDAIDDLPDYLEDALRRHGVRGPAEKWPARSGAGELDFIEQGRREMRLQVTGASI</sequence>
<evidence type="ECO:0000313" key="2">
    <source>
        <dbReference type="Proteomes" id="UP001055153"/>
    </source>
</evidence>
<accession>A0ABQ4SI55</accession>
<reference evidence="1" key="2">
    <citation type="submission" date="2021-08" db="EMBL/GenBank/DDBJ databases">
        <authorList>
            <person name="Tani A."/>
            <person name="Ola A."/>
            <person name="Ogura Y."/>
            <person name="Katsura K."/>
            <person name="Hayashi T."/>
        </authorList>
    </citation>
    <scope>NUCLEOTIDE SEQUENCE</scope>
    <source>
        <strain evidence="1">DSM 17168</strain>
    </source>
</reference>
<evidence type="ECO:0000313" key="1">
    <source>
        <dbReference type="EMBL" id="GJE01449.1"/>
    </source>
</evidence>
<comment type="caution">
    <text evidence="1">The sequence shown here is derived from an EMBL/GenBank/DDBJ whole genome shotgun (WGS) entry which is preliminary data.</text>
</comment>
<organism evidence="1 2">
    <name type="scientific">Methylobacterium isbiliense</name>
    <dbReference type="NCBI Taxonomy" id="315478"/>
    <lineage>
        <taxon>Bacteria</taxon>
        <taxon>Pseudomonadati</taxon>
        <taxon>Pseudomonadota</taxon>
        <taxon>Alphaproteobacteria</taxon>
        <taxon>Hyphomicrobiales</taxon>
        <taxon>Methylobacteriaceae</taxon>
        <taxon>Methylobacterium</taxon>
    </lineage>
</organism>
<gene>
    <name evidence="1" type="ORF">GMJLKIPL_3380</name>
</gene>
<name>A0ABQ4SI55_9HYPH</name>
<proteinExistence type="predicted"/>
<dbReference type="EMBL" id="BPQQ01000039">
    <property type="protein sequence ID" value="GJE01449.1"/>
    <property type="molecule type" value="Genomic_DNA"/>
</dbReference>
<dbReference type="Proteomes" id="UP001055153">
    <property type="component" value="Unassembled WGS sequence"/>
</dbReference>
<keyword evidence="2" id="KW-1185">Reference proteome</keyword>
<reference evidence="1" key="1">
    <citation type="journal article" date="2021" name="Front. Microbiol.">
        <title>Comprehensive Comparative Genomics and Phenotyping of Methylobacterium Species.</title>
        <authorList>
            <person name="Alessa O."/>
            <person name="Ogura Y."/>
            <person name="Fujitani Y."/>
            <person name="Takami H."/>
            <person name="Hayashi T."/>
            <person name="Sahin N."/>
            <person name="Tani A."/>
        </authorList>
    </citation>
    <scope>NUCLEOTIDE SEQUENCE</scope>
    <source>
        <strain evidence="1">DSM 17168</strain>
    </source>
</reference>
<dbReference type="RefSeq" id="WP_238236365.1">
    <property type="nucleotide sequence ID" value="NZ_BPQQ01000039.1"/>
</dbReference>
<protein>
    <submittedName>
        <fullName evidence="1">Uncharacterized protein</fullName>
    </submittedName>
</protein>